<organism evidence="1 2">
    <name type="scientific">Rhizobium leguminosarum</name>
    <dbReference type="NCBI Taxonomy" id="384"/>
    <lineage>
        <taxon>Bacteria</taxon>
        <taxon>Pseudomonadati</taxon>
        <taxon>Pseudomonadota</taxon>
        <taxon>Alphaproteobacteria</taxon>
        <taxon>Hyphomicrobiales</taxon>
        <taxon>Rhizobiaceae</taxon>
        <taxon>Rhizobium/Agrobacterium group</taxon>
        <taxon>Rhizobium</taxon>
    </lineage>
</organism>
<evidence type="ECO:0000313" key="2">
    <source>
        <dbReference type="Proteomes" id="UP000092691"/>
    </source>
</evidence>
<dbReference type="Proteomes" id="UP000092691">
    <property type="component" value="Chromosome"/>
</dbReference>
<protein>
    <submittedName>
        <fullName evidence="1">Uncharacterized protein</fullName>
    </submittedName>
</protein>
<dbReference type="AlphaFoldDB" id="A0A1B1CCK5"/>
<accession>A0A1B1CCK5</accession>
<sequence length="83" mass="9261">MISLGTDGGIDGFDPEAVTEIRSRLTSVREQGLRIGAGAILLRGSPERCSETLRAFDRDPDRDERAQHLADKFYVQEVLQRDS</sequence>
<reference evidence="1 2" key="1">
    <citation type="submission" date="2016-06" db="EMBL/GenBank/DDBJ databases">
        <title>Microsymbionts genomes from the relict species Vavilovia formosa.</title>
        <authorList>
            <person name="Chirak E."/>
            <person name="Kimeklis A."/>
            <person name="Andronov E."/>
        </authorList>
    </citation>
    <scope>NUCLEOTIDE SEQUENCE [LARGE SCALE GENOMIC DNA]</scope>
    <source>
        <strain evidence="1 2">Vaf10</strain>
    </source>
</reference>
<proteinExistence type="predicted"/>
<name>A0A1B1CCK5_RHILE</name>
<gene>
    <name evidence="1" type="ORF">BA011_18360</name>
</gene>
<dbReference type="EMBL" id="CP016286">
    <property type="protein sequence ID" value="ANP87490.1"/>
    <property type="molecule type" value="Genomic_DNA"/>
</dbReference>
<evidence type="ECO:0000313" key="1">
    <source>
        <dbReference type="EMBL" id="ANP87490.1"/>
    </source>
</evidence>